<dbReference type="KEGG" id="lak:106162786"/>
<name>A0A1S3IBM3_LINAN</name>
<dbReference type="InterPro" id="IPR029063">
    <property type="entry name" value="SAM-dependent_MTases_sf"/>
</dbReference>
<evidence type="ECO:0000256" key="7">
    <source>
        <dbReference type="ARBA" id="ARBA00047622"/>
    </source>
</evidence>
<dbReference type="AlphaFoldDB" id="A0A1S3IBM3"/>
<dbReference type="PANTHER" id="PTHR44307:SF2">
    <property type="entry name" value="PHOSPHOETHANOLAMINE METHYLTRANSFERASE ISOFORM X1"/>
    <property type="match status" value="1"/>
</dbReference>
<dbReference type="Proteomes" id="UP000085678">
    <property type="component" value="Unplaced"/>
</dbReference>
<comment type="pathway">
    <text evidence="1">Phospholipid metabolism; phosphatidylcholine biosynthesis.</text>
</comment>
<keyword evidence="3" id="KW-0489">Methyltransferase</keyword>
<proteinExistence type="predicted"/>
<protein>
    <recommendedName>
        <fullName evidence="5">phosphoethanolamine N-methyltransferase</fullName>
        <ecNumber evidence="5">2.1.1.103</ecNumber>
    </recommendedName>
</protein>
<reference evidence="11" key="1">
    <citation type="submission" date="2025-08" db="UniProtKB">
        <authorList>
            <consortium name="RefSeq"/>
        </authorList>
    </citation>
    <scope>IDENTIFICATION</scope>
    <source>
        <tissue evidence="11">Gonads</tissue>
    </source>
</reference>
<evidence type="ECO:0000256" key="6">
    <source>
        <dbReference type="ARBA" id="ARBA00047619"/>
    </source>
</evidence>
<keyword evidence="4" id="KW-0808">Transferase</keyword>
<dbReference type="RefSeq" id="XP_013395657.2">
    <property type="nucleotide sequence ID" value="XM_013540203.2"/>
</dbReference>
<evidence type="ECO:0000256" key="8">
    <source>
        <dbReference type="ARBA" id="ARBA00047841"/>
    </source>
</evidence>
<dbReference type="GO" id="GO:0000234">
    <property type="term" value="F:phosphoethanolamine N-methyltransferase activity"/>
    <property type="evidence" value="ECO:0007669"/>
    <property type="project" value="UniProtKB-EC"/>
</dbReference>
<dbReference type="CDD" id="cd02440">
    <property type="entry name" value="AdoMet_MTases"/>
    <property type="match status" value="1"/>
</dbReference>
<dbReference type="EC" id="2.1.1.103" evidence="5"/>
<keyword evidence="10" id="KW-1185">Reference proteome</keyword>
<comment type="catalytic activity">
    <reaction evidence="8">
        <text>N-methylethanolamine phosphate + S-adenosyl-L-methionine = N,N-dimethylethanolamine phosphate + S-adenosyl-L-homocysteine + H(+)</text>
        <dbReference type="Rhea" id="RHEA:25321"/>
        <dbReference type="ChEBI" id="CHEBI:15378"/>
        <dbReference type="ChEBI" id="CHEBI:57781"/>
        <dbReference type="ChEBI" id="CHEBI:57856"/>
        <dbReference type="ChEBI" id="CHEBI:58641"/>
        <dbReference type="ChEBI" id="CHEBI:59789"/>
        <dbReference type="EC" id="2.1.1.103"/>
    </reaction>
    <physiologicalReaction direction="left-to-right" evidence="8">
        <dbReference type="Rhea" id="RHEA:25322"/>
    </physiologicalReaction>
</comment>
<dbReference type="PANTHER" id="PTHR44307">
    <property type="entry name" value="PHOSPHOETHANOLAMINE METHYLTRANSFERASE"/>
    <property type="match status" value="1"/>
</dbReference>
<dbReference type="Gene3D" id="3.40.50.150">
    <property type="entry name" value="Vaccinia Virus protein VP39"/>
    <property type="match status" value="1"/>
</dbReference>
<evidence type="ECO:0000256" key="3">
    <source>
        <dbReference type="ARBA" id="ARBA00022603"/>
    </source>
</evidence>
<dbReference type="Pfam" id="PF13649">
    <property type="entry name" value="Methyltransf_25"/>
    <property type="match status" value="1"/>
</dbReference>
<evidence type="ECO:0000256" key="1">
    <source>
        <dbReference type="ARBA" id="ARBA00004969"/>
    </source>
</evidence>
<comment type="pathway">
    <text evidence="2">Lipid metabolism.</text>
</comment>
<comment type="catalytic activity">
    <reaction evidence="6">
        <text>N,N-dimethylethanolamine phosphate + S-adenosyl-L-methionine = phosphocholine + S-adenosyl-L-homocysteine + H(+)</text>
        <dbReference type="Rhea" id="RHEA:25325"/>
        <dbReference type="ChEBI" id="CHEBI:15378"/>
        <dbReference type="ChEBI" id="CHEBI:57856"/>
        <dbReference type="ChEBI" id="CHEBI:58641"/>
        <dbReference type="ChEBI" id="CHEBI:59789"/>
        <dbReference type="ChEBI" id="CHEBI:295975"/>
        <dbReference type="EC" id="2.1.1.103"/>
    </reaction>
    <physiologicalReaction direction="left-to-right" evidence="6">
        <dbReference type="Rhea" id="RHEA:25326"/>
    </physiologicalReaction>
</comment>
<dbReference type="GeneID" id="106162786"/>
<dbReference type="OrthoDB" id="8300214at2759"/>
<organism evidence="10 11">
    <name type="scientific">Lingula anatina</name>
    <name type="common">Brachiopod</name>
    <name type="synonym">Lingula unguis</name>
    <dbReference type="NCBI Taxonomy" id="7574"/>
    <lineage>
        <taxon>Eukaryota</taxon>
        <taxon>Metazoa</taxon>
        <taxon>Spiralia</taxon>
        <taxon>Lophotrochozoa</taxon>
        <taxon>Brachiopoda</taxon>
        <taxon>Linguliformea</taxon>
        <taxon>Lingulata</taxon>
        <taxon>Lingulida</taxon>
        <taxon>Linguloidea</taxon>
        <taxon>Lingulidae</taxon>
        <taxon>Lingula</taxon>
    </lineage>
</organism>
<dbReference type="InParanoid" id="A0A1S3IBM3"/>
<evidence type="ECO:0000259" key="9">
    <source>
        <dbReference type="Pfam" id="PF13649"/>
    </source>
</evidence>
<evidence type="ECO:0000313" key="11">
    <source>
        <dbReference type="RefSeq" id="XP_013395657.2"/>
    </source>
</evidence>
<evidence type="ECO:0000256" key="2">
    <source>
        <dbReference type="ARBA" id="ARBA00005189"/>
    </source>
</evidence>
<evidence type="ECO:0000313" key="10">
    <source>
        <dbReference type="Proteomes" id="UP000085678"/>
    </source>
</evidence>
<gene>
    <name evidence="11" type="primary">LOC106162786</name>
</gene>
<dbReference type="OMA" id="CKRIGAY"/>
<comment type="catalytic activity">
    <reaction evidence="7">
        <text>phosphoethanolamine + S-adenosyl-L-methionine = N-methylethanolamine phosphate + S-adenosyl-L-homocysteine + H(+)</text>
        <dbReference type="Rhea" id="RHEA:20365"/>
        <dbReference type="ChEBI" id="CHEBI:15378"/>
        <dbReference type="ChEBI" id="CHEBI:57781"/>
        <dbReference type="ChEBI" id="CHEBI:57856"/>
        <dbReference type="ChEBI" id="CHEBI:58190"/>
        <dbReference type="ChEBI" id="CHEBI:59789"/>
        <dbReference type="EC" id="2.1.1.103"/>
    </reaction>
    <physiologicalReaction direction="left-to-right" evidence="7">
        <dbReference type="Rhea" id="RHEA:20366"/>
    </physiologicalReaction>
</comment>
<evidence type="ECO:0000256" key="5">
    <source>
        <dbReference type="ARBA" id="ARBA00035674"/>
    </source>
</evidence>
<sequence>MSSEEEASATGSTRELMTLFWRGHSKEANLQEMFLDNEADHLAVTETPEILAMLPNYKDKDVVELGAGIGRFTTSLAKSSKSVVAVDFIQNFVEKNRETNGHYGNTTFTCADVTQLDLPSSSADVIFSNWLLMYLSDEEIVTLTRKVLSWLRDDGYFFFRESCHHSSGTKPLVDDFNPTVYRSPADYSCLLQSVTSQADDGEPFTFKLVYSTNVQTYAKMKHNENQICWLFKKTRRNKDDIHS</sequence>
<accession>A0A1S3IBM3</accession>
<dbReference type="InterPro" id="IPR041698">
    <property type="entry name" value="Methyltransf_25"/>
</dbReference>
<feature type="domain" description="Methyltransferase" evidence="9">
    <location>
        <begin position="62"/>
        <end position="155"/>
    </location>
</feature>
<dbReference type="GO" id="GO:0032259">
    <property type="term" value="P:methylation"/>
    <property type="evidence" value="ECO:0007669"/>
    <property type="project" value="UniProtKB-KW"/>
</dbReference>
<evidence type="ECO:0000256" key="4">
    <source>
        <dbReference type="ARBA" id="ARBA00022679"/>
    </source>
</evidence>
<dbReference type="STRING" id="7574.A0A1S3IBM3"/>
<dbReference type="SUPFAM" id="SSF53335">
    <property type="entry name" value="S-adenosyl-L-methionine-dependent methyltransferases"/>
    <property type="match status" value="1"/>
</dbReference>